<keyword evidence="1" id="KW-0963">Cytoplasm</keyword>
<dbReference type="AlphaFoldDB" id="A0A382SU83"/>
<dbReference type="Gene3D" id="3.30.70.360">
    <property type="match status" value="1"/>
</dbReference>
<dbReference type="SUPFAM" id="SSF53187">
    <property type="entry name" value="Zn-dependent exopeptidases"/>
    <property type="match status" value="1"/>
</dbReference>
<evidence type="ECO:0000256" key="7">
    <source>
        <dbReference type="ARBA" id="ARBA00023285"/>
    </source>
</evidence>
<dbReference type="GO" id="GO:0009085">
    <property type="term" value="P:lysine biosynthetic process"/>
    <property type="evidence" value="ECO:0007669"/>
    <property type="project" value="UniProtKB-KW"/>
</dbReference>
<dbReference type="InterPro" id="IPR001261">
    <property type="entry name" value="ArgE/DapE_CS"/>
</dbReference>
<keyword evidence="2" id="KW-0028">Amino-acid biosynthesis</keyword>
<dbReference type="Pfam" id="PF01546">
    <property type="entry name" value="Peptidase_M20"/>
    <property type="match status" value="1"/>
</dbReference>
<keyword evidence="3" id="KW-0479">Metal-binding</keyword>
<evidence type="ECO:0000256" key="1">
    <source>
        <dbReference type="ARBA" id="ARBA00022490"/>
    </source>
</evidence>
<dbReference type="PROSITE" id="PS00758">
    <property type="entry name" value="ARGE_DAPE_CPG2_1"/>
    <property type="match status" value="1"/>
</dbReference>
<dbReference type="NCBIfam" id="TIGR01902">
    <property type="entry name" value="dapE-lys-deAc"/>
    <property type="match status" value="1"/>
</dbReference>
<dbReference type="GO" id="GO:0008270">
    <property type="term" value="F:zinc ion binding"/>
    <property type="evidence" value="ECO:0007669"/>
    <property type="project" value="InterPro"/>
</dbReference>
<dbReference type="InterPro" id="IPR050072">
    <property type="entry name" value="Peptidase_M20A"/>
</dbReference>
<evidence type="ECO:0000256" key="5">
    <source>
        <dbReference type="ARBA" id="ARBA00022833"/>
    </source>
</evidence>
<reference evidence="8" key="1">
    <citation type="submission" date="2018-05" db="EMBL/GenBank/DDBJ databases">
        <authorList>
            <person name="Lanie J.A."/>
            <person name="Ng W.-L."/>
            <person name="Kazmierczak K.M."/>
            <person name="Andrzejewski T.M."/>
            <person name="Davidsen T.M."/>
            <person name="Wayne K.J."/>
            <person name="Tettelin H."/>
            <person name="Glass J.I."/>
            <person name="Rusch D."/>
            <person name="Podicherti R."/>
            <person name="Tsui H.-C.T."/>
            <person name="Winkler M.E."/>
        </authorList>
    </citation>
    <scope>NUCLEOTIDE SEQUENCE</scope>
</reference>
<feature type="non-terminal residue" evidence="8">
    <location>
        <position position="254"/>
    </location>
</feature>
<evidence type="ECO:0000256" key="4">
    <source>
        <dbReference type="ARBA" id="ARBA00022801"/>
    </source>
</evidence>
<keyword evidence="5" id="KW-0862">Zinc</keyword>
<evidence type="ECO:0000313" key="8">
    <source>
        <dbReference type="EMBL" id="SVD13436.1"/>
    </source>
</evidence>
<dbReference type="InterPro" id="IPR010175">
    <property type="entry name" value="LysK"/>
</dbReference>
<protein>
    <recommendedName>
        <fullName evidence="9">Peptidase M20 dimerisation domain-containing protein</fullName>
    </recommendedName>
</protein>
<dbReference type="EMBL" id="UINC01131620">
    <property type="protein sequence ID" value="SVD13436.1"/>
    <property type="molecule type" value="Genomic_DNA"/>
</dbReference>
<accession>A0A382SU83</accession>
<proteinExistence type="predicted"/>
<sequence length="254" mass="27459">MHDDIGLIRRMVEFYSPATKEAELSAFLVDQMRKRGFKTHQDEVGNAVGEVGCGDRHIALIGHIDTAPGIVPVREEDGVLYGRGSVDAKGSFATFVCAASRLTEVTGTRITVIGAVEEECPTSKGAWHLVDRMHPDCVVIGEPSGWDNITIGYKGIVGFRYRKVQPNAHFAGDNVRAGEHAIGLYNALAGYTAERSGKGEFDSPRLELRRFLADDDGLMDTAETYLAVRIPPAFDIDGLISFVTGTAGDADVVC</sequence>
<keyword evidence="7" id="KW-0170">Cobalt</keyword>
<keyword evidence="6" id="KW-0457">Lysine biosynthesis</keyword>
<dbReference type="PANTHER" id="PTHR43808">
    <property type="entry name" value="ACETYLORNITHINE DEACETYLASE"/>
    <property type="match status" value="1"/>
</dbReference>
<dbReference type="GO" id="GO:0016811">
    <property type="term" value="F:hydrolase activity, acting on carbon-nitrogen (but not peptide) bonds, in linear amides"/>
    <property type="evidence" value="ECO:0007669"/>
    <property type="project" value="InterPro"/>
</dbReference>
<evidence type="ECO:0000256" key="2">
    <source>
        <dbReference type="ARBA" id="ARBA00022605"/>
    </source>
</evidence>
<evidence type="ECO:0000256" key="6">
    <source>
        <dbReference type="ARBA" id="ARBA00023154"/>
    </source>
</evidence>
<keyword evidence="4" id="KW-0378">Hydrolase</keyword>
<evidence type="ECO:0000256" key="3">
    <source>
        <dbReference type="ARBA" id="ARBA00022723"/>
    </source>
</evidence>
<organism evidence="8">
    <name type="scientific">marine metagenome</name>
    <dbReference type="NCBI Taxonomy" id="408172"/>
    <lineage>
        <taxon>unclassified sequences</taxon>
        <taxon>metagenomes</taxon>
        <taxon>ecological metagenomes</taxon>
    </lineage>
</organism>
<dbReference type="GO" id="GO:0050897">
    <property type="term" value="F:cobalt ion binding"/>
    <property type="evidence" value="ECO:0007669"/>
    <property type="project" value="InterPro"/>
</dbReference>
<name>A0A382SU83_9ZZZZ</name>
<evidence type="ECO:0008006" key="9">
    <source>
        <dbReference type="Google" id="ProtNLM"/>
    </source>
</evidence>
<dbReference type="Gene3D" id="3.40.630.10">
    <property type="entry name" value="Zn peptidases"/>
    <property type="match status" value="1"/>
</dbReference>
<dbReference type="PANTHER" id="PTHR43808:SF28">
    <property type="entry name" value="[LYSW]-LYSINE_[LYSW]-ORNITHINE HYDROLASE"/>
    <property type="match status" value="1"/>
</dbReference>
<dbReference type="InterPro" id="IPR002933">
    <property type="entry name" value="Peptidase_M20"/>
</dbReference>
<gene>
    <name evidence="8" type="ORF">METZ01_LOCUS366290</name>
</gene>